<dbReference type="InterPro" id="IPR050549">
    <property type="entry name" value="MFS_Trehalose_Transporter"/>
</dbReference>
<feature type="transmembrane region" description="Helical" evidence="8">
    <location>
        <begin position="513"/>
        <end position="538"/>
    </location>
</feature>
<feature type="transmembrane region" description="Helical" evidence="8">
    <location>
        <begin position="696"/>
        <end position="718"/>
    </location>
</feature>
<dbReference type="GO" id="GO:0005886">
    <property type="term" value="C:plasma membrane"/>
    <property type="evidence" value="ECO:0007669"/>
    <property type="project" value="UniProtKB-SubCell"/>
</dbReference>
<keyword evidence="3" id="KW-1003">Cell membrane</keyword>
<dbReference type="PANTHER" id="PTHR48021">
    <property type="match status" value="1"/>
</dbReference>
<proteinExistence type="predicted"/>
<feature type="transmembrane region" description="Helical" evidence="8">
    <location>
        <begin position="544"/>
        <end position="565"/>
    </location>
</feature>
<feature type="transmembrane region" description="Helical" evidence="8">
    <location>
        <begin position="483"/>
        <end position="501"/>
    </location>
</feature>
<dbReference type="InterPro" id="IPR036259">
    <property type="entry name" value="MFS_trans_sf"/>
</dbReference>
<reference evidence="10" key="1">
    <citation type="submission" date="2021-12" db="EMBL/GenBank/DDBJ databases">
        <authorList>
            <person name="King R."/>
        </authorList>
    </citation>
    <scope>NUCLEOTIDE SEQUENCE</scope>
</reference>
<feature type="transmembrane region" description="Helical" evidence="8">
    <location>
        <begin position="137"/>
        <end position="158"/>
    </location>
</feature>
<keyword evidence="6 8" id="KW-1133">Transmembrane helix</keyword>
<dbReference type="SUPFAM" id="SSF103473">
    <property type="entry name" value="MFS general substrate transporter"/>
    <property type="match status" value="2"/>
</dbReference>
<evidence type="ECO:0000259" key="9">
    <source>
        <dbReference type="PROSITE" id="PS50850"/>
    </source>
</evidence>
<name>A0A9P0F4Y8_BEMTA</name>
<feature type="transmembrane region" description="Helical" evidence="8">
    <location>
        <begin position="263"/>
        <end position="282"/>
    </location>
</feature>
<feature type="transmembrane region" description="Helical" evidence="8">
    <location>
        <begin position="78"/>
        <end position="100"/>
    </location>
</feature>
<dbReference type="EMBL" id="OU963867">
    <property type="protein sequence ID" value="CAH0392206.1"/>
    <property type="molecule type" value="Genomic_DNA"/>
</dbReference>
<feature type="transmembrane region" description="Helical" evidence="8">
    <location>
        <begin position="289"/>
        <end position="310"/>
    </location>
</feature>
<feature type="domain" description="Major facilitator superfamily (MFS) profile" evidence="9">
    <location>
        <begin position="1"/>
        <end position="446"/>
    </location>
</feature>
<keyword evidence="2" id="KW-0813">Transport</keyword>
<dbReference type="PROSITE" id="PS00217">
    <property type="entry name" value="SUGAR_TRANSPORT_2"/>
    <property type="match status" value="1"/>
</dbReference>
<evidence type="ECO:0000256" key="1">
    <source>
        <dbReference type="ARBA" id="ARBA00004651"/>
    </source>
</evidence>
<feature type="transmembrane region" description="Helical" evidence="8">
    <location>
        <begin position="361"/>
        <end position="383"/>
    </location>
</feature>
<dbReference type="Gene3D" id="1.20.1250.20">
    <property type="entry name" value="MFS general substrate transporter like domains"/>
    <property type="match status" value="2"/>
</dbReference>
<keyword evidence="7 8" id="KW-0472">Membrane</keyword>
<evidence type="ECO:0000313" key="11">
    <source>
        <dbReference type="Proteomes" id="UP001152759"/>
    </source>
</evidence>
<feature type="transmembrane region" description="Helical" evidence="8">
    <location>
        <begin position="640"/>
        <end position="659"/>
    </location>
</feature>
<dbReference type="FunFam" id="1.20.1250.20:FF:000218">
    <property type="entry name" value="facilitated trehalose transporter Tret1"/>
    <property type="match status" value="1"/>
</dbReference>
<organism evidence="10 11">
    <name type="scientific">Bemisia tabaci</name>
    <name type="common">Sweetpotato whitefly</name>
    <name type="synonym">Aleurodes tabaci</name>
    <dbReference type="NCBI Taxonomy" id="7038"/>
    <lineage>
        <taxon>Eukaryota</taxon>
        <taxon>Metazoa</taxon>
        <taxon>Ecdysozoa</taxon>
        <taxon>Arthropoda</taxon>
        <taxon>Hexapoda</taxon>
        <taxon>Insecta</taxon>
        <taxon>Pterygota</taxon>
        <taxon>Neoptera</taxon>
        <taxon>Paraneoptera</taxon>
        <taxon>Hemiptera</taxon>
        <taxon>Sternorrhyncha</taxon>
        <taxon>Aleyrodoidea</taxon>
        <taxon>Aleyrodidae</taxon>
        <taxon>Aleyrodinae</taxon>
        <taxon>Bemisia</taxon>
    </lineage>
</organism>
<dbReference type="InterPro" id="IPR005829">
    <property type="entry name" value="Sugar_transporter_CS"/>
</dbReference>
<comment type="subcellular location">
    <subcellularLocation>
        <location evidence="1">Cell membrane</location>
        <topology evidence="1">Multi-pass membrane protein</topology>
    </subcellularLocation>
</comment>
<evidence type="ECO:0000256" key="2">
    <source>
        <dbReference type="ARBA" id="ARBA00022448"/>
    </source>
</evidence>
<keyword evidence="4" id="KW-0762">Sugar transport</keyword>
<feature type="transmembrane region" description="Helical" evidence="8">
    <location>
        <begin position="767"/>
        <end position="790"/>
    </location>
</feature>
<feature type="transmembrane region" description="Helical" evidence="8">
    <location>
        <begin position="54"/>
        <end position="72"/>
    </location>
</feature>
<accession>A0A9P0F4Y8</accession>
<dbReference type="InterPro" id="IPR020846">
    <property type="entry name" value="MFS_dom"/>
</dbReference>
<feature type="transmembrane region" description="Helical" evidence="8">
    <location>
        <begin position="671"/>
        <end position="689"/>
    </location>
</feature>
<keyword evidence="5 8" id="KW-0812">Transmembrane</keyword>
<feature type="transmembrane region" description="Helical" evidence="8">
    <location>
        <begin position="730"/>
        <end position="755"/>
    </location>
</feature>
<evidence type="ECO:0000313" key="10">
    <source>
        <dbReference type="EMBL" id="CAH0392206.1"/>
    </source>
</evidence>
<keyword evidence="11" id="KW-1185">Reference proteome</keyword>
<dbReference type="AlphaFoldDB" id="A0A9P0F4Y8"/>
<protein>
    <recommendedName>
        <fullName evidence="9">Major facilitator superfamily (MFS) profile domain-containing protein</fullName>
    </recommendedName>
</protein>
<evidence type="ECO:0000256" key="6">
    <source>
        <dbReference type="ARBA" id="ARBA00022989"/>
    </source>
</evidence>
<feature type="transmembrane region" description="Helical" evidence="8">
    <location>
        <begin position="796"/>
        <end position="818"/>
    </location>
</feature>
<gene>
    <name evidence="10" type="ORF">BEMITA_LOCUS10750</name>
</gene>
<evidence type="ECO:0000256" key="8">
    <source>
        <dbReference type="SAM" id="Phobius"/>
    </source>
</evidence>
<dbReference type="PANTHER" id="PTHR48021:SF1">
    <property type="entry name" value="GH07001P-RELATED"/>
    <property type="match status" value="1"/>
</dbReference>
<evidence type="ECO:0000256" key="7">
    <source>
        <dbReference type="ARBA" id="ARBA00023136"/>
    </source>
</evidence>
<dbReference type="InterPro" id="IPR005828">
    <property type="entry name" value="MFS_sugar_transport-like"/>
</dbReference>
<dbReference type="PROSITE" id="PS50850">
    <property type="entry name" value="MFS"/>
    <property type="match status" value="1"/>
</dbReference>
<feature type="transmembrane region" description="Helical" evidence="8">
    <location>
        <begin position="112"/>
        <end position="131"/>
    </location>
</feature>
<evidence type="ECO:0000256" key="5">
    <source>
        <dbReference type="ARBA" id="ARBA00022692"/>
    </source>
</evidence>
<evidence type="ECO:0000256" key="3">
    <source>
        <dbReference type="ARBA" id="ARBA00022475"/>
    </source>
</evidence>
<dbReference type="Proteomes" id="UP001152759">
    <property type="component" value="Chromosome 6"/>
</dbReference>
<evidence type="ECO:0000256" key="4">
    <source>
        <dbReference type="ARBA" id="ARBA00022597"/>
    </source>
</evidence>
<sequence length="841" mass="91979">MGWPAPTLKILRHPSSEVHLTPSEEAWVVNAMYVTSFLSPLPSGVLMDTIGRKTTMVVLCLFPIISWILIFYQQTGLMLLIARAFAGVFVGGVQMLSPVYAGEIAEPRVRGIAGALIMVHGFAGAISVYIIGPYVSIRTMAVIGGAFPIIFLLLFTLCPESPYYYIMRGRQKSAEEALTWLRGGAPVKQELDIIQTAIEKETQSGKGYFTNMLSLVTVPGNRKAFFIVEVMNFMQRFSGLSCLTVFSTIVLPERVGPVTSDHGTLLMGVCCLLASLGCIALIDKVGRKPLLYFSSIGIFFSMLPTAFWYYLDRETSTDVTEVNWIPYAGFLSFAATLSLGLGTIAPAYKGEMFPSDLKGQACALTSIIVGIASALGTALFPVLTKRTVRSRRLIDEYISAPKNVREVVPHIIMFVLKFNAVEKQLAAAFVGWPAPTLRFLREPESEVHLTPTEEVWVVSALYVTTFLSPLPCGSLMDKLGRRGTMLTLCIFPIISWVLIYFAQTGSTYLIARFVAGVWCGGSPALMNGYAGAIFIYIIGPYVSIPTMAVIGGAFPVIYFLLFSLCPESPYFYILRGRHDAAGGALAWLRAGAPIKSELAIIRASIERETQYKRSYLTKLLSFVTAPHNRRAFFMVGVMNFMQKFCGLSCLTVFSTVILPEQIGPLTPDHCTLILGITWLLASIGCIALIDKVGRKPLLYLSSIGISLSMLPTAAWYYFDRETATDVTEVNWVPFAGFLGFAVTLSLGLGTIAPAYKGEMFPSNLKGQASALTSMIICVAATISTALFPILTSSVGLYANFLLFALTGPVNFIFTYYCVIETKGKTLQMIQAELNGETLEKI</sequence>
<dbReference type="GO" id="GO:0022857">
    <property type="term" value="F:transmembrane transporter activity"/>
    <property type="evidence" value="ECO:0007669"/>
    <property type="project" value="InterPro"/>
</dbReference>
<dbReference type="Pfam" id="PF00083">
    <property type="entry name" value="Sugar_tr"/>
    <property type="match status" value="3"/>
</dbReference>
<feature type="transmembrane region" description="Helical" evidence="8">
    <location>
        <begin position="330"/>
        <end position="349"/>
    </location>
</feature>